<evidence type="ECO:0000313" key="2">
    <source>
        <dbReference type="EMBL" id="MEQ2305450.1"/>
    </source>
</evidence>
<proteinExistence type="predicted"/>
<gene>
    <name evidence="2" type="ORF">AMECASPLE_037944</name>
</gene>
<name>A0ABV0ZIM4_9TELE</name>
<dbReference type="Proteomes" id="UP001469553">
    <property type="component" value="Unassembled WGS sequence"/>
</dbReference>
<reference evidence="2 3" key="1">
    <citation type="submission" date="2021-06" db="EMBL/GenBank/DDBJ databases">
        <authorList>
            <person name="Palmer J.M."/>
        </authorList>
    </citation>
    <scope>NUCLEOTIDE SEQUENCE [LARGE SCALE GENOMIC DNA]</scope>
    <source>
        <strain evidence="2 3">AS_MEX2019</strain>
        <tissue evidence="2">Muscle</tissue>
    </source>
</reference>
<keyword evidence="3" id="KW-1185">Reference proteome</keyword>
<dbReference type="EMBL" id="JAHRIP010063124">
    <property type="protein sequence ID" value="MEQ2305450.1"/>
    <property type="molecule type" value="Genomic_DNA"/>
</dbReference>
<organism evidence="2 3">
    <name type="scientific">Ameca splendens</name>
    <dbReference type="NCBI Taxonomy" id="208324"/>
    <lineage>
        <taxon>Eukaryota</taxon>
        <taxon>Metazoa</taxon>
        <taxon>Chordata</taxon>
        <taxon>Craniata</taxon>
        <taxon>Vertebrata</taxon>
        <taxon>Euteleostomi</taxon>
        <taxon>Actinopterygii</taxon>
        <taxon>Neopterygii</taxon>
        <taxon>Teleostei</taxon>
        <taxon>Neoteleostei</taxon>
        <taxon>Acanthomorphata</taxon>
        <taxon>Ovalentaria</taxon>
        <taxon>Atherinomorphae</taxon>
        <taxon>Cyprinodontiformes</taxon>
        <taxon>Goodeidae</taxon>
        <taxon>Ameca</taxon>
    </lineage>
</organism>
<comment type="caution">
    <text evidence="2">The sequence shown here is derived from an EMBL/GenBank/DDBJ whole genome shotgun (WGS) entry which is preliminary data.</text>
</comment>
<evidence type="ECO:0000256" key="1">
    <source>
        <dbReference type="SAM" id="MobiDB-lite"/>
    </source>
</evidence>
<feature type="compositionally biased region" description="Polar residues" evidence="1">
    <location>
        <begin position="1"/>
        <end position="11"/>
    </location>
</feature>
<evidence type="ECO:0000313" key="3">
    <source>
        <dbReference type="Proteomes" id="UP001469553"/>
    </source>
</evidence>
<protein>
    <submittedName>
        <fullName evidence="2">Uncharacterized protein</fullName>
    </submittedName>
</protein>
<accession>A0ABV0ZIM4</accession>
<feature type="region of interest" description="Disordered" evidence="1">
    <location>
        <begin position="1"/>
        <end position="24"/>
    </location>
</feature>
<sequence>MPSILNKSPTVSPAKHPHTITPPPPCFTVETRHVESIRSPLLRRTKTQWLEPKISNLDSSDQSTDFHWSNVHSLCSPPSITTTTNQLIYGVIVSKCNKSLAVHVHLANMDHAFIKVPHNLSFCQGIFYHIGNEITGPRVDTKGHYTLSIVFNLIIFNMKSE</sequence>